<gene>
    <name evidence="1" type="ORF">EI42_03099</name>
</gene>
<dbReference type="AlphaFoldDB" id="A0A326UE94"/>
<dbReference type="RefSeq" id="WP_111323496.1">
    <property type="nucleotide sequence ID" value="NZ_BIFX01000001.1"/>
</dbReference>
<sequence>MKRQMMNQKAIERHLALLNDKLAEEGIKASILLVGGAYMVSIVQNRKTTRDIDVSIATNQAHIYRSVKHAATAIAQTYQLPSDWFNDDVTIVIDQIGRPQSPSLWKQFSHLRVLIPEEQYILALKLFAGREDDDRDIQALAKRLRISSQAQAWTLVQRYIPPHMQSMRPQEIANAIERCFSK</sequence>
<protein>
    <recommendedName>
        <fullName evidence="3">Nucleotidyltransferase AbiEii toxin of type IV toxin-antitoxin system</fullName>
    </recommendedName>
</protein>
<name>A0A326UE94_THEHA</name>
<dbReference type="EMBL" id="QKUF01000010">
    <property type="protein sequence ID" value="PZW28345.1"/>
    <property type="molecule type" value="Genomic_DNA"/>
</dbReference>
<dbReference type="OrthoDB" id="190748at2"/>
<evidence type="ECO:0000313" key="1">
    <source>
        <dbReference type="EMBL" id="PZW28345.1"/>
    </source>
</evidence>
<proteinExistence type="predicted"/>
<reference evidence="1 2" key="1">
    <citation type="submission" date="2018-06" db="EMBL/GenBank/DDBJ databases">
        <title>Genomic Encyclopedia of Archaeal and Bacterial Type Strains, Phase II (KMG-II): from individual species to whole genera.</title>
        <authorList>
            <person name="Goeker M."/>
        </authorList>
    </citation>
    <scope>NUCLEOTIDE SEQUENCE [LARGE SCALE GENOMIC DNA]</scope>
    <source>
        <strain evidence="1 2">ATCC BAA-1881</strain>
    </source>
</reference>
<comment type="caution">
    <text evidence="1">The sequence shown here is derived from an EMBL/GenBank/DDBJ whole genome shotgun (WGS) entry which is preliminary data.</text>
</comment>
<dbReference type="Proteomes" id="UP000248806">
    <property type="component" value="Unassembled WGS sequence"/>
</dbReference>
<evidence type="ECO:0000313" key="2">
    <source>
        <dbReference type="Proteomes" id="UP000248806"/>
    </source>
</evidence>
<evidence type="ECO:0008006" key="3">
    <source>
        <dbReference type="Google" id="ProtNLM"/>
    </source>
</evidence>
<accession>A0A326UE94</accession>
<keyword evidence="2" id="KW-1185">Reference proteome</keyword>
<organism evidence="1 2">
    <name type="scientific">Thermosporothrix hazakensis</name>
    <dbReference type="NCBI Taxonomy" id="644383"/>
    <lineage>
        <taxon>Bacteria</taxon>
        <taxon>Bacillati</taxon>
        <taxon>Chloroflexota</taxon>
        <taxon>Ktedonobacteria</taxon>
        <taxon>Ktedonobacterales</taxon>
        <taxon>Thermosporotrichaceae</taxon>
        <taxon>Thermosporothrix</taxon>
    </lineage>
</organism>